<dbReference type="STRING" id="133381.A0A2T9Z979"/>
<dbReference type="AlphaFoldDB" id="A0A2T9Z979"/>
<dbReference type="InterPro" id="IPR015943">
    <property type="entry name" value="WD40/YVTN_repeat-like_dom_sf"/>
</dbReference>
<keyword evidence="1" id="KW-0853">WD repeat</keyword>
<protein>
    <submittedName>
        <fullName evidence="4">Uncharacterized protein</fullName>
    </submittedName>
</protein>
<comment type="caution">
    <text evidence="4">The sequence shown here is derived from an EMBL/GenBank/DDBJ whole genome shotgun (WGS) entry which is preliminary data.</text>
</comment>
<reference evidence="4 5" key="1">
    <citation type="journal article" date="2018" name="MBio">
        <title>Comparative Genomics Reveals the Core Gene Toolbox for the Fungus-Insect Symbiosis.</title>
        <authorList>
            <person name="Wang Y."/>
            <person name="Stata M."/>
            <person name="Wang W."/>
            <person name="Stajich J.E."/>
            <person name="White M.M."/>
            <person name="Moncalvo J.M."/>
        </authorList>
    </citation>
    <scope>NUCLEOTIDE SEQUENCE [LARGE SCALE GENOMIC DNA]</scope>
    <source>
        <strain evidence="4 5">SC-DP-2</strain>
    </source>
</reference>
<keyword evidence="2" id="KW-0677">Repeat</keyword>
<dbReference type="InterPro" id="IPR036322">
    <property type="entry name" value="WD40_repeat_dom_sf"/>
</dbReference>
<dbReference type="SMART" id="SM00320">
    <property type="entry name" value="WD40"/>
    <property type="match status" value="4"/>
</dbReference>
<dbReference type="SUPFAM" id="SSF50978">
    <property type="entry name" value="WD40 repeat-like"/>
    <property type="match status" value="1"/>
</dbReference>
<dbReference type="Gene3D" id="2.130.10.10">
    <property type="entry name" value="YVTN repeat-like/Quinoprotein amine dehydrogenase"/>
    <property type="match status" value="2"/>
</dbReference>
<dbReference type="EMBL" id="MBFS01001319">
    <property type="protein sequence ID" value="PVV01159.1"/>
    <property type="molecule type" value="Genomic_DNA"/>
</dbReference>
<dbReference type="OrthoDB" id="5588835at2759"/>
<keyword evidence="5" id="KW-1185">Reference proteome</keyword>
<organism evidence="4 5">
    <name type="scientific">Smittium megazygosporum</name>
    <dbReference type="NCBI Taxonomy" id="133381"/>
    <lineage>
        <taxon>Eukaryota</taxon>
        <taxon>Fungi</taxon>
        <taxon>Fungi incertae sedis</taxon>
        <taxon>Zoopagomycota</taxon>
        <taxon>Kickxellomycotina</taxon>
        <taxon>Harpellomycetes</taxon>
        <taxon>Harpellales</taxon>
        <taxon>Legeriomycetaceae</taxon>
        <taxon>Smittium</taxon>
    </lineage>
</organism>
<evidence type="ECO:0000256" key="2">
    <source>
        <dbReference type="ARBA" id="ARBA00022737"/>
    </source>
</evidence>
<dbReference type="InterPro" id="IPR050505">
    <property type="entry name" value="WDR55/POC1"/>
</dbReference>
<dbReference type="InterPro" id="IPR001680">
    <property type="entry name" value="WD40_rpt"/>
</dbReference>
<sequence>MIADKKIFHLEDKYSSSQELPLIDSGNSSSENESQDSDFLPSVKKRQKKSSNLQKSPRVSLQNHSIQLTSDLDPELVAIAQGRRSGRLHFKTPGKNKSKPKEPTLSIEDLKATSLKYPDYYWKEKFLFPECEGPIQHISKQNPLELLPVSITEQGPIIGIELSDCGSMLATFSSTGSIKIWDTESFSLLKKIRDHSEENIEEFYVGQFTPDGKYILAAGKLKNRKKWSKTDDDNHILPSSLKIFDIVSGKCVARLGGHIEEIICVKKVVYNESNYWITTSQDGYIRKWPMADDWVTPSGESTVFEDGVSCMVFGVSFLPDTANRFFIAACDERVKLFDMKTSKIVKSFEQIYSSYCDCAKFIQLDESFELSLKTGDLEDSKPPQPKTKAAYFLTRGVELLDSENNSVSSIPNTVTLHKLIYPSIDDGEFILEEVKRFHHEDYLSNSWLIRISSNGNYVFAPTYNGQVFIFHIPSGKVTGILRDHQNIEVRDVKLHPFKKLLFTCSDDGVVFVYTQTSPEITNQD</sequence>
<evidence type="ECO:0000313" key="5">
    <source>
        <dbReference type="Proteomes" id="UP000245609"/>
    </source>
</evidence>
<evidence type="ECO:0000256" key="3">
    <source>
        <dbReference type="SAM" id="MobiDB-lite"/>
    </source>
</evidence>
<dbReference type="Proteomes" id="UP000245609">
    <property type="component" value="Unassembled WGS sequence"/>
</dbReference>
<gene>
    <name evidence="4" type="ORF">BB560_004434</name>
</gene>
<dbReference type="PANTHER" id="PTHR44019">
    <property type="entry name" value="WD REPEAT-CONTAINING PROTEIN 55"/>
    <property type="match status" value="1"/>
</dbReference>
<feature type="compositionally biased region" description="Polar residues" evidence="3">
    <location>
        <begin position="50"/>
        <end position="65"/>
    </location>
</feature>
<dbReference type="Pfam" id="PF00400">
    <property type="entry name" value="WD40"/>
    <property type="match status" value="2"/>
</dbReference>
<name>A0A2T9Z979_9FUNG</name>
<proteinExistence type="predicted"/>
<feature type="region of interest" description="Disordered" evidence="3">
    <location>
        <begin position="14"/>
        <end position="65"/>
    </location>
</feature>
<dbReference type="PANTHER" id="PTHR44019:SF8">
    <property type="entry name" value="POC1 CENTRIOLAR PROTEIN HOMOLOG"/>
    <property type="match status" value="1"/>
</dbReference>
<accession>A0A2T9Z979</accession>
<evidence type="ECO:0000313" key="4">
    <source>
        <dbReference type="EMBL" id="PVV01159.1"/>
    </source>
</evidence>
<evidence type="ECO:0000256" key="1">
    <source>
        <dbReference type="ARBA" id="ARBA00022574"/>
    </source>
</evidence>